<evidence type="ECO:0008006" key="4">
    <source>
        <dbReference type="Google" id="ProtNLM"/>
    </source>
</evidence>
<gene>
    <name evidence="2" type="ORF">ACFOZ4_16820</name>
</gene>
<dbReference type="EMBL" id="JBHSAY010000009">
    <property type="protein sequence ID" value="MFC4132270.1"/>
    <property type="molecule type" value="Genomic_DNA"/>
</dbReference>
<dbReference type="RefSeq" id="WP_253753549.1">
    <property type="nucleotide sequence ID" value="NZ_JAMZDZ010000001.1"/>
</dbReference>
<name>A0ABV8LMS7_9ACTN</name>
<evidence type="ECO:0000313" key="3">
    <source>
        <dbReference type="Proteomes" id="UP001595816"/>
    </source>
</evidence>
<sequence length="368" mass="37014">MVPYNFLPIETHLAMVTAQNANVAALTDAARMWTQVREWIAAAEVELHVRAADLLPHWPDEAGRELERETQRTLAELKMWGERIDASQVVAGLGTLAAAVPASFQIVSGLHQSYLAALSNPLTAWAALGFQQASGAEMTALGGLFDTTMLQVCSAAGIRTPNVSIGPASEGNSTDDVVTAVESVTSAVTSLQGLVSAAGVSANLSDLSGLTGDGLSLSGADLIPNLPGGSLPGVDSAPTVSVPGGSLGAAVGTPTLPAAVRTLAGRRAVGVGPELSVAATAAGASASAAGMTPPMVPPGAARAADGTLRPVSASSPTGRARRGEQPVDGTGGVPRELRGRSGSGDQSFGTAKARGSRDPQAAYDLARD</sequence>
<evidence type="ECO:0000313" key="2">
    <source>
        <dbReference type="EMBL" id="MFC4132270.1"/>
    </source>
</evidence>
<keyword evidence="3" id="KW-1185">Reference proteome</keyword>
<comment type="caution">
    <text evidence="2">The sequence shown here is derived from an EMBL/GenBank/DDBJ whole genome shotgun (WGS) entry which is preliminary data.</text>
</comment>
<evidence type="ECO:0000256" key="1">
    <source>
        <dbReference type="SAM" id="MobiDB-lite"/>
    </source>
</evidence>
<protein>
    <recommendedName>
        <fullName evidence="4">PPE family protein</fullName>
    </recommendedName>
</protein>
<accession>A0ABV8LMS7</accession>
<reference evidence="3" key="1">
    <citation type="journal article" date="2019" name="Int. J. Syst. Evol. Microbiol.">
        <title>The Global Catalogue of Microorganisms (GCM) 10K type strain sequencing project: providing services to taxonomists for standard genome sequencing and annotation.</title>
        <authorList>
            <consortium name="The Broad Institute Genomics Platform"/>
            <consortium name="The Broad Institute Genome Sequencing Center for Infectious Disease"/>
            <person name="Wu L."/>
            <person name="Ma J."/>
        </authorList>
    </citation>
    <scope>NUCLEOTIDE SEQUENCE [LARGE SCALE GENOMIC DNA]</scope>
    <source>
        <strain evidence="3">CGMCC 4.7289</strain>
    </source>
</reference>
<organism evidence="2 3">
    <name type="scientific">Hamadaea flava</name>
    <dbReference type="NCBI Taxonomy" id="1742688"/>
    <lineage>
        <taxon>Bacteria</taxon>
        <taxon>Bacillati</taxon>
        <taxon>Actinomycetota</taxon>
        <taxon>Actinomycetes</taxon>
        <taxon>Micromonosporales</taxon>
        <taxon>Micromonosporaceae</taxon>
        <taxon>Hamadaea</taxon>
    </lineage>
</organism>
<dbReference type="Proteomes" id="UP001595816">
    <property type="component" value="Unassembled WGS sequence"/>
</dbReference>
<proteinExistence type="predicted"/>
<feature type="region of interest" description="Disordered" evidence="1">
    <location>
        <begin position="285"/>
        <end position="368"/>
    </location>
</feature>